<reference evidence="1 2" key="1">
    <citation type="submission" date="2024-04" db="EMBL/GenBank/DDBJ databases">
        <authorList>
            <person name="Rising A."/>
            <person name="Reimegard J."/>
            <person name="Sonavane S."/>
            <person name="Akerstrom W."/>
            <person name="Nylinder S."/>
            <person name="Hedman E."/>
            <person name="Kallberg Y."/>
        </authorList>
    </citation>
    <scope>NUCLEOTIDE SEQUENCE [LARGE SCALE GENOMIC DNA]</scope>
</reference>
<gene>
    <name evidence="1" type="ORF">LARSCL_LOCUS17261</name>
</gene>
<sequence>MFDLPPQLPRKCFRSHLRMNLLIGKNAFNFF</sequence>
<dbReference type="EMBL" id="CAXIEN010000291">
    <property type="protein sequence ID" value="CAL1291741.1"/>
    <property type="molecule type" value="Genomic_DNA"/>
</dbReference>
<protein>
    <submittedName>
        <fullName evidence="1">Uncharacterized protein</fullName>
    </submittedName>
</protein>
<comment type="caution">
    <text evidence="1">The sequence shown here is derived from an EMBL/GenBank/DDBJ whole genome shotgun (WGS) entry which is preliminary data.</text>
</comment>
<accession>A0AAV2B7A9</accession>
<keyword evidence="2" id="KW-1185">Reference proteome</keyword>
<dbReference type="Proteomes" id="UP001497382">
    <property type="component" value="Unassembled WGS sequence"/>
</dbReference>
<name>A0AAV2B7A9_9ARAC</name>
<evidence type="ECO:0000313" key="1">
    <source>
        <dbReference type="EMBL" id="CAL1291741.1"/>
    </source>
</evidence>
<organism evidence="1 2">
    <name type="scientific">Larinioides sclopetarius</name>
    <dbReference type="NCBI Taxonomy" id="280406"/>
    <lineage>
        <taxon>Eukaryota</taxon>
        <taxon>Metazoa</taxon>
        <taxon>Ecdysozoa</taxon>
        <taxon>Arthropoda</taxon>
        <taxon>Chelicerata</taxon>
        <taxon>Arachnida</taxon>
        <taxon>Araneae</taxon>
        <taxon>Araneomorphae</taxon>
        <taxon>Entelegynae</taxon>
        <taxon>Araneoidea</taxon>
        <taxon>Araneidae</taxon>
        <taxon>Larinioides</taxon>
    </lineage>
</organism>
<evidence type="ECO:0000313" key="2">
    <source>
        <dbReference type="Proteomes" id="UP001497382"/>
    </source>
</evidence>
<dbReference type="AlphaFoldDB" id="A0AAV2B7A9"/>
<proteinExistence type="predicted"/>